<organism evidence="2 3">
    <name type="scientific">Tagetes erecta</name>
    <name type="common">African marigold</name>
    <dbReference type="NCBI Taxonomy" id="13708"/>
    <lineage>
        <taxon>Eukaryota</taxon>
        <taxon>Viridiplantae</taxon>
        <taxon>Streptophyta</taxon>
        <taxon>Embryophyta</taxon>
        <taxon>Tracheophyta</taxon>
        <taxon>Spermatophyta</taxon>
        <taxon>Magnoliopsida</taxon>
        <taxon>eudicotyledons</taxon>
        <taxon>Gunneridae</taxon>
        <taxon>Pentapetalae</taxon>
        <taxon>asterids</taxon>
        <taxon>campanulids</taxon>
        <taxon>Asterales</taxon>
        <taxon>Asteraceae</taxon>
        <taxon>Asteroideae</taxon>
        <taxon>Heliantheae alliance</taxon>
        <taxon>Tageteae</taxon>
        <taxon>Tagetes</taxon>
    </lineage>
</organism>
<accession>A0AAD8KRZ2</accession>
<dbReference type="EMBL" id="JAUHHV010000004">
    <property type="protein sequence ID" value="KAK1428429.1"/>
    <property type="molecule type" value="Genomic_DNA"/>
</dbReference>
<reference evidence="2" key="1">
    <citation type="journal article" date="2023" name="bioRxiv">
        <title>Improved chromosome-level genome assembly for marigold (Tagetes erecta).</title>
        <authorList>
            <person name="Jiang F."/>
            <person name="Yuan L."/>
            <person name="Wang S."/>
            <person name="Wang H."/>
            <person name="Xu D."/>
            <person name="Wang A."/>
            <person name="Fan W."/>
        </authorList>
    </citation>
    <scope>NUCLEOTIDE SEQUENCE</scope>
    <source>
        <strain evidence="2">WSJ</strain>
        <tissue evidence="2">Leaf</tissue>
    </source>
</reference>
<proteinExistence type="predicted"/>
<evidence type="ECO:0000313" key="3">
    <source>
        <dbReference type="Proteomes" id="UP001229421"/>
    </source>
</evidence>
<dbReference type="Proteomes" id="UP001229421">
    <property type="component" value="Unassembled WGS sequence"/>
</dbReference>
<feature type="compositionally biased region" description="Basic and acidic residues" evidence="1">
    <location>
        <begin position="158"/>
        <end position="180"/>
    </location>
</feature>
<feature type="compositionally biased region" description="Polar residues" evidence="1">
    <location>
        <begin position="226"/>
        <end position="240"/>
    </location>
</feature>
<dbReference type="InterPro" id="IPR039300">
    <property type="entry name" value="JASON"/>
</dbReference>
<name>A0AAD8KRZ2_TARER</name>
<comment type="caution">
    <text evidence="2">The sequence shown here is derived from an EMBL/GenBank/DDBJ whole genome shotgun (WGS) entry which is preliminary data.</text>
</comment>
<evidence type="ECO:0000256" key="1">
    <source>
        <dbReference type="SAM" id="MobiDB-lite"/>
    </source>
</evidence>
<dbReference type="AlphaFoldDB" id="A0AAD8KRZ2"/>
<evidence type="ECO:0000313" key="2">
    <source>
        <dbReference type="EMBL" id="KAK1428429.1"/>
    </source>
</evidence>
<protein>
    <submittedName>
        <fullName evidence="2">Uncharacterized protein</fullName>
    </submittedName>
</protein>
<keyword evidence="3" id="KW-1185">Reference proteome</keyword>
<dbReference type="PANTHER" id="PTHR33318:SF26">
    <property type="match status" value="1"/>
</dbReference>
<feature type="compositionally biased region" description="Acidic residues" evidence="1">
    <location>
        <begin position="139"/>
        <end position="157"/>
    </location>
</feature>
<feature type="region of interest" description="Disordered" evidence="1">
    <location>
        <begin position="210"/>
        <end position="240"/>
    </location>
</feature>
<sequence>MGCFLGCFGSSNDHKRKIKKQRYKVIRQDRKPKIQDILKADASLDLSIQETSSKQFLEPREKTEVPLSLKRRKKVTFDTNVTTYEHIQVYDSTESLLEKNEKGETFPKSEVNSAVLSIPNYRYGNCVESDDEIDDLDDEDYDFDDDFDLVDDEEHNADDDHHDEDSVPSMEIKRNERDRNGYIPSVLNPVENISQWKALKSNGSTRKLLKFNEQKENLSSPEPEPDNQNQETSVDASLSNWLSSQKITRSNKRVASYNTELDLTSEFKG</sequence>
<feature type="region of interest" description="Disordered" evidence="1">
    <location>
        <begin position="139"/>
        <end position="183"/>
    </location>
</feature>
<dbReference type="GO" id="GO:0007142">
    <property type="term" value="P:male meiosis II"/>
    <property type="evidence" value="ECO:0007669"/>
    <property type="project" value="InterPro"/>
</dbReference>
<dbReference type="PANTHER" id="PTHR33318">
    <property type="entry name" value="ASPARTYL/GLUTAMYL-TRNA(ASN/GLN) AMIDOTRANSFERASE SUBUNIT"/>
    <property type="match status" value="1"/>
</dbReference>
<gene>
    <name evidence="2" type="ORF">QVD17_17263</name>
</gene>